<dbReference type="PROSITE" id="PS50235">
    <property type="entry name" value="USP_3"/>
    <property type="match status" value="1"/>
</dbReference>
<dbReference type="Pfam" id="PF00443">
    <property type="entry name" value="UCH"/>
    <property type="match status" value="1"/>
</dbReference>
<gene>
    <name evidence="3" type="ORF">Naga_100160g1</name>
</gene>
<proteinExistence type="predicted"/>
<dbReference type="OrthoDB" id="47475at2759"/>
<dbReference type="GO" id="GO:0005829">
    <property type="term" value="C:cytosol"/>
    <property type="evidence" value="ECO:0007669"/>
    <property type="project" value="TreeGrafter"/>
</dbReference>
<name>W7TQ76_9STRA</name>
<feature type="region of interest" description="Disordered" evidence="1">
    <location>
        <begin position="284"/>
        <end position="327"/>
    </location>
</feature>
<dbReference type="PANTHER" id="PTHR24006:SF937">
    <property type="entry name" value="UBIQUITIN CARBOXYL-TERMINAL HYDROLASE"/>
    <property type="match status" value="1"/>
</dbReference>
<evidence type="ECO:0000313" key="4">
    <source>
        <dbReference type="Proteomes" id="UP000019335"/>
    </source>
</evidence>
<keyword evidence="4" id="KW-1185">Reference proteome</keyword>
<comment type="caution">
    <text evidence="3">The sequence shown here is derived from an EMBL/GenBank/DDBJ whole genome shotgun (WGS) entry which is preliminary data.</text>
</comment>
<dbReference type="EMBL" id="AZIL01002039">
    <property type="protein sequence ID" value="EWM22884.1"/>
    <property type="molecule type" value="Genomic_DNA"/>
</dbReference>
<reference evidence="3 4" key="1">
    <citation type="journal article" date="2014" name="Mol. Plant">
        <title>Chromosome Scale Genome Assembly and Transcriptome Profiling of Nannochloropsis gaditana in Nitrogen Depletion.</title>
        <authorList>
            <person name="Corteggiani Carpinelli E."/>
            <person name="Telatin A."/>
            <person name="Vitulo N."/>
            <person name="Forcato C."/>
            <person name="D'Angelo M."/>
            <person name="Schiavon R."/>
            <person name="Vezzi A."/>
            <person name="Giacometti G.M."/>
            <person name="Morosinotto T."/>
            <person name="Valle G."/>
        </authorList>
    </citation>
    <scope>NUCLEOTIDE SEQUENCE [LARGE SCALE GENOMIC DNA]</scope>
    <source>
        <strain evidence="3 4">B-31</strain>
    </source>
</reference>
<dbReference type="Proteomes" id="UP000019335">
    <property type="component" value="Chromosome 20"/>
</dbReference>
<dbReference type="SUPFAM" id="SSF54001">
    <property type="entry name" value="Cysteine proteinases"/>
    <property type="match status" value="1"/>
</dbReference>
<dbReference type="InterPro" id="IPR028889">
    <property type="entry name" value="USP"/>
</dbReference>
<dbReference type="InterPro" id="IPR038765">
    <property type="entry name" value="Papain-like_cys_pep_sf"/>
</dbReference>
<dbReference type="PANTHER" id="PTHR24006">
    <property type="entry name" value="UBIQUITIN CARBOXYL-TERMINAL HYDROLASE"/>
    <property type="match status" value="1"/>
</dbReference>
<feature type="compositionally biased region" description="Basic and acidic residues" evidence="1">
    <location>
        <begin position="100"/>
        <end position="122"/>
    </location>
</feature>
<dbReference type="GO" id="GO:0005634">
    <property type="term" value="C:nucleus"/>
    <property type="evidence" value="ECO:0007669"/>
    <property type="project" value="TreeGrafter"/>
</dbReference>
<protein>
    <submittedName>
        <fullName evidence="3">Ubiquitin carboxyl-terminal hydrolase 31</fullName>
    </submittedName>
</protein>
<feature type="compositionally biased region" description="Basic and acidic residues" evidence="1">
    <location>
        <begin position="11"/>
        <end position="32"/>
    </location>
</feature>
<evidence type="ECO:0000256" key="1">
    <source>
        <dbReference type="SAM" id="MobiDB-lite"/>
    </source>
</evidence>
<feature type="domain" description="USP" evidence="2">
    <location>
        <begin position="1"/>
        <end position="406"/>
    </location>
</feature>
<accession>W7TQ76</accession>
<dbReference type="InterPro" id="IPR018200">
    <property type="entry name" value="USP_CS"/>
</dbReference>
<feature type="region of interest" description="Disordered" evidence="1">
    <location>
        <begin position="1"/>
        <end position="188"/>
    </location>
</feature>
<sequence length="413" mass="43472">MAGPQSPAGTRDAREESGAVKGHEDTRGEKGKGSSGRGEGGLQGNGGLSVAAVGNSPSPTAGTKPKSRAGRCDGGDGLRMGDHIGGGDGGLLRAGNAQGEKVDETGDVSKDKGLEEPGEKQEPLTGCAEIASASPSSSSPPSGTISSSHTPPAASPSSLPSSEGLDTSSTSLPRPVRRPSLRLPTPSPSVLDELTLSHCLDAYTSRETLSCPYKCASCGATSSSCSKQLTLHRLPNVFIFHMKRFDAFSARKIEKFVRYPPKGLNMAPYMHAWCNAEMRREGTTAKRKEESLGNENGGDRRGKRAREGEGSPQTGWSHGRREGMNGGSVSPEILYDLFAVVEHMGASLQQGHYKAFVQEGTEGGKEGGREGGRAPAWCVCNDTWVQAVSIEKVLNAQAYLLFYIRRGWSPKAG</sequence>
<feature type="compositionally biased region" description="Gly residues" evidence="1">
    <location>
        <begin position="83"/>
        <end position="92"/>
    </location>
</feature>
<organism evidence="3 4">
    <name type="scientific">Nannochloropsis gaditana</name>
    <dbReference type="NCBI Taxonomy" id="72520"/>
    <lineage>
        <taxon>Eukaryota</taxon>
        <taxon>Sar</taxon>
        <taxon>Stramenopiles</taxon>
        <taxon>Ochrophyta</taxon>
        <taxon>Eustigmatophyceae</taxon>
        <taxon>Eustigmatales</taxon>
        <taxon>Monodopsidaceae</taxon>
        <taxon>Nannochloropsis</taxon>
    </lineage>
</organism>
<keyword evidence="3" id="KW-0378">Hydrolase</keyword>
<dbReference type="InterPro" id="IPR001394">
    <property type="entry name" value="Peptidase_C19_UCH"/>
</dbReference>
<feature type="compositionally biased region" description="Basic and acidic residues" evidence="1">
    <location>
        <begin position="284"/>
        <end position="309"/>
    </location>
</feature>
<feature type="compositionally biased region" description="Low complexity" evidence="1">
    <location>
        <begin position="130"/>
        <end position="174"/>
    </location>
</feature>
<dbReference type="InterPro" id="IPR050164">
    <property type="entry name" value="Peptidase_C19"/>
</dbReference>
<dbReference type="GO" id="GO:0004843">
    <property type="term" value="F:cysteine-type deubiquitinase activity"/>
    <property type="evidence" value="ECO:0007669"/>
    <property type="project" value="InterPro"/>
</dbReference>
<evidence type="ECO:0000259" key="2">
    <source>
        <dbReference type="PROSITE" id="PS50235"/>
    </source>
</evidence>
<evidence type="ECO:0000313" key="3">
    <source>
        <dbReference type="EMBL" id="EWM22884.1"/>
    </source>
</evidence>
<dbReference type="GO" id="GO:0016579">
    <property type="term" value="P:protein deubiquitination"/>
    <property type="evidence" value="ECO:0007669"/>
    <property type="project" value="InterPro"/>
</dbReference>
<dbReference type="AlphaFoldDB" id="W7TQ76"/>
<dbReference type="Gene3D" id="3.90.70.10">
    <property type="entry name" value="Cysteine proteinases"/>
    <property type="match status" value="1"/>
</dbReference>
<feature type="compositionally biased region" description="Basic and acidic residues" evidence="1">
    <location>
        <begin position="70"/>
        <end position="82"/>
    </location>
</feature>
<feature type="compositionally biased region" description="Gly residues" evidence="1">
    <location>
        <begin position="33"/>
        <end position="47"/>
    </location>
</feature>
<dbReference type="PROSITE" id="PS00973">
    <property type="entry name" value="USP_2"/>
    <property type="match status" value="1"/>
</dbReference>